<evidence type="ECO:0000256" key="2">
    <source>
        <dbReference type="ARBA" id="ARBA00022859"/>
    </source>
</evidence>
<dbReference type="InterPro" id="IPR003599">
    <property type="entry name" value="Ig_sub"/>
</dbReference>
<evidence type="ECO:0000259" key="4">
    <source>
        <dbReference type="PROSITE" id="PS50835"/>
    </source>
</evidence>
<dbReference type="InterPro" id="IPR007110">
    <property type="entry name" value="Ig-like_dom"/>
</dbReference>
<dbReference type="EMBL" id="JAUCMX010000008">
    <property type="protein sequence ID" value="KAK3537176.1"/>
    <property type="molecule type" value="Genomic_DNA"/>
</dbReference>
<name>A0AAE0V649_9TELE</name>
<keyword evidence="2" id="KW-0391">Immunity</keyword>
<comment type="caution">
    <text evidence="5">The sequence shown here is derived from an EMBL/GenBank/DDBJ whole genome shotgun (WGS) entry which is preliminary data.</text>
</comment>
<proteinExistence type="predicted"/>
<dbReference type="InterPro" id="IPR050413">
    <property type="entry name" value="TCR_beta_variable"/>
</dbReference>
<dbReference type="InterPro" id="IPR013106">
    <property type="entry name" value="Ig_V-set"/>
</dbReference>
<dbReference type="PROSITE" id="PS50835">
    <property type="entry name" value="IG_LIKE"/>
    <property type="match status" value="1"/>
</dbReference>
<reference evidence="5" key="1">
    <citation type="submission" date="2023-06" db="EMBL/GenBank/DDBJ databases">
        <title>Male Hemibagrus guttatus genome.</title>
        <authorList>
            <person name="Bian C."/>
        </authorList>
    </citation>
    <scope>NUCLEOTIDE SEQUENCE</scope>
    <source>
        <strain evidence="5">Male_cb2023</strain>
        <tissue evidence="5">Muscle</tissue>
    </source>
</reference>
<feature type="signal peptide" evidence="3">
    <location>
        <begin position="1"/>
        <end position="21"/>
    </location>
</feature>
<dbReference type="PANTHER" id="PTHR23268:SF102">
    <property type="entry name" value="IMMUNOGLOBULIN V-SET DOMAIN-CONTAINING PROTEIN"/>
    <property type="match status" value="1"/>
</dbReference>
<dbReference type="Gene3D" id="2.60.40.10">
    <property type="entry name" value="Immunoglobulins"/>
    <property type="match status" value="2"/>
</dbReference>
<evidence type="ECO:0000256" key="1">
    <source>
        <dbReference type="ARBA" id="ARBA00022729"/>
    </source>
</evidence>
<feature type="domain" description="Ig-like" evidence="4">
    <location>
        <begin position="125"/>
        <end position="212"/>
    </location>
</feature>
<dbReference type="InterPro" id="IPR013783">
    <property type="entry name" value="Ig-like_fold"/>
</dbReference>
<protein>
    <recommendedName>
        <fullName evidence="4">Ig-like domain-containing protein</fullName>
    </recommendedName>
</protein>
<evidence type="ECO:0000313" key="5">
    <source>
        <dbReference type="EMBL" id="KAK3537176.1"/>
    </source>
</evidence>
<dbReference type="GO" id="GO:0005886">
    <property type="term" value="C:plasma membrane"/>
    <property type="evidence" value="ECO:0007669"/>
    <property type="project" value="TreeGrafter"/>
</dbReference>
<dbReference type="SMART" id="SM00409">
    <property type="entry name" value="IG"/>
    <property type="match status" value="1"/>
</dbReference>
<organism evidence="5 6">
    <name type="scientific">Hemibagrus guttatus</name>
    <dbReference type="NCBI Taxonomy" id="175788"/>
    <lineage>
        <taxon>Eukaryota</taxon>
        <taxon>Metazoa</taxon>
        <taxon>Chordata</taxon>
        <taxon>Craniata</taxon>
        <taxon>Vertebrata</taxon>
        <taxon>Euteleostomi</taxon>
        <taxon>Actinopterygii</taxon>
        <taxon>Neopterygii</taxon>
        <taxon>Teleostei</taxon>
        <taxon>Ostariophysi</taxon>
        <taxon>Siluriformes</taxon>
        <taxon>Bagridae</taxon>
        <taxon>Hemibagrus</taxon>
    </lineage>
</organism>
<evidence type="ECO:0000256" key="3">
    <source>
        <dbReference type="SAM" id="SignalP"/>
    </source>
</evidence>
<accession>A0AAE0V649</accession>
<sequence>MELHVLIFHIVLLWFTDTSLSSEIIQTTDVIENPGNKVNLSCTHTYKDFLYLYWYQQRQDTSLKLTGYLYTTTFNKEADYEKRFFIYGDAKSGGILQISNVNSHDSLSDCVQIKQPSNLIANLTDNVKISCTHDDNNFDIMLWYQQRRQSTALALISYNYGKGTPNYETGYSTRFTHNRINTVTGDLTISNLSLSDSAVYYCAAKLHSASVSSPA</sequence>
<keyword evidence="1 3" id="KW-0732">Signal</keyword>
<dbReference type="Pfam" id="PF07686">
    <property type="entry name" value="V-set"/>
    <property type="match status" value="2"/>
</dbReference>
<feature type="chain" id="PRO_5041961011" description="Ig-like domain-containing protein" evidence="3">
    <location>
        <begin position="22"/>
        <end position="215"/>
    </location>
</feature>
<dbReference type="GO" id="GO:0007166">
    <property type="term" value="P:cell surface receptor signaling pathway"/>
    <property type="evidence" value="ECO:0007669"/>
    <property type="project" value="TreeGrafter"/>
</dbReference>
<dbReference type="GO" id="GO:0002376">
    <property type="term" value="P:immune system process"/>
    <property type="evidence" value="ECO:0007669"/>
    <property type="project" value="UniProtKB-KW"/>
</dbReference>
<dbReference type="SUPFAM" id="SSF48726">
    <property type="entry name" value="Immunoglobulin"/>
    <property type="match status" value="2"/>
</dbReference>
<dbReference type="PANTHER" id="PTHR23268">
    <property type="entry name" value="T-CELL RECEPTOR BETA CHAIN"/>
    <property type="match status" value="1"/>
</dbReference>
<dbReference type="AlphaFoldDB" id="A0AAE0V649"/>
<evidence type="ECO:0000313" key="6">
    <source>
        <dbReference type="Proteomes" id="UP001274896"/>
    </source>
</evidence>
<dbReference type="Proteomes" id="UP001274896">
    <property type="component" value="Unassembled WGS sequence"/>
</dbReference>
<dbReference type="InterPro" id="IPR036179">
    <property type="entry name" value="Ig-like_dom_sf"/>
</dbReference>
<gene>
    <name evidence="5" type="ORF">QTP70_002634</name>
</gene>
<dbReference type="SMART" id="SM00406">
    <property type="entry name" value="IGv"/>
    <property type="match status" value="2"/>
</dbReference>
<keyword evidence="6" id="KW-1185">Reference proteome</keyword>
<dbReference type="CDD" id="cd00099">
    <property type="entry name" value="IgV"/>
    <property type="match status" value="1"/>
</dbReference>